<gene>
    <name evidence="1" type="ORF">E2C01_035469</name>
</gene>
<comment type="caution">
    <text evidence="1">The sequence shown here is derived from an EMBL/GenBank/DDBJ whole genome shotgun (WGS) entry which is preliminary data.</text>
</comment>
<dbReference type="AlphaFoldDB" id="A0A5B7F5Y0"/>
<keyword evidence="2" id="KW-1185">Reference proteome</keyword>
<evidence type="ECO:0000313" key="2">
    <source>
        <dbReference type="Proteomes" id="UP000324222"/>
    </source>
</evidence>
<accession>A0A5B7F5Y0</accession>
<reference evidence="1 2" key="1">
    <citation type="submission" date="2019-05" db="EMBL/GenBank/DDBJ databases">
        <title>Another draft genome of Portunus trituberculatus and its Hox gene families provides insights of decapod evolution.</title>
        <authorList>
            <person name="Jeong J.-H."/>
            <person name="Song I."/>
            <person name="Kim S."/>
            <person name="Choi T."/>
            <person name="Kim D."/>
            <person name="Ryu S."/>
            <person name="Kim W."/>
        </authorList>
    </citation>
    <scope>NUCLEOTIDE SEQUENCE [LARGE SCALE GENOMIC DNA]</scope>
    <source>
        <tissue evidence="1">Muscle</tissue>
    </source>
</reference>
<sequence length="68" mass="7167">MLKTDNPAWILVTNNALANLAQPDGPTAHLPTLAQECDSAQRTAGRRGSSQSAEVVRPCVPLPKAGLF</sequence>
<dbReference type="Proteomes" id="UP000324222">
    <property type="component" value="Unassembled WGS sequence"/>
</dbReference>
<name>A0A5B7F5Y0_PORTR</name>
<organism evidence="1 2">
    <name type="scientific">Portunus trituberculatus</name>
    <name type="common">Swimming crab</name>
    <name type="synonym">Neptunus trituberculatus</name>
    <dbReference type="NCBI Taxonomy" id="210409"/>
    <lineage>
        <taxon>Eukaryota</taxon>
        <taxon>Metazoa</taxon>
        <taxon>Ecdysozoa</taxon>
        <taxon>Arthropoda</taxon>
        <taxon>Crustacea</taxon>
        <taxon>Multicrustacea</taxon>
        <taxon>Malacostraca</taxon>
        <taxon>Eumalacostraca</taxon>
        <taxon>Eucarida</taxon>
        <taxon>Decapoda</taxon>
        <taxon>Pleocyemata</taxon>
        <taxon>Brachyura</taxon>
        <taxon>Eubrachyura</taxon>
        <taxon>Portunoidea</taxon>
        <taxon>Portunidae</taxon>
        <taxon>Portuninae</taxon>
        <taxon>Portunus</taxon>
    </lineage>
</organism>
<dbReference type="EMBL" id="VSRR010005213">
    <property type="protein sequence ID" value="MPC41862.1"/>
    <property type="molecule type" value="Genomic_DNA"/>
</dbReference>
<evidence type="ECO:0000313" key="1">
    <source>
        <dbReference type="EMBL" id="MPC41862.1"/>
    </source>
</evidence>
<protein>
    <submittedName>
        <fullName evidence="1">Uncharacterized protein</fullName>
    </submittedName>
</protein>
<proteinExistence type="predicted"/>